<proteinExistence type="predicted"/>
<accession>A0AAV5T6J7</accession>
<keyword evidence="2" id="KW-1185">Reference proteome</keyword>
<dbReference type="EMBL" id="BTSX01000003">
    <property type="protein sequence ID" value="GMS89294.1"/>
    <property type="molecule type" value="Genomic_DNA"/>
</dbReference>
<protein>
    <submittedName>
        <fullName evidence="1">Uncharacterized protein</fullName>
    </submittedName>
</protein>
<gene>
    <name evidence="1" type="ORF">PENTCL1PPCAC_11469</name>
</gene>
<organism evidence="1 2">
    <name type="scientific">Pristionchus entomophagus</name>
    <dbReference type="NCBI Taxonomy" id="358040"/>
    <lineage>
        <taxon>Eukaryota</taxon>
        <taxon>Metazoa</taxon>
        <taxon>Ecdysozoa</taxon>
        <taxon>Nematoda</taxon>
        <taxon>Chromadorea</taxon>
        <taxon>Rhabditida</taxon>
        <taxon>Rhabditina</taxon>
        <taxon>Diplogasteromorpha</taxon>
        <taxon>Diplogasteroidea</taxon>
        <taxon>Neodiplogasteridae</taxon>
        <taxon>Pristionchus</taxon>
    </lineage>
</organism>
<evidence type="ECO:0000313" key="2">
    <source>
        <dbReference type="Proteomes" id="UP001432027"/>
    </source>
</evidence>
<dbReference type="Proteomes" id="UP001432027">
    <property type="component" value="Unassembled WGS sequence"/>
</dbReference>
<evidence type="ECO:0000313" key="1">
    <source>
        <dbReference type="EMBL" id="GMS89294.1"/>
    </source>
</evidence>
<feature type="non-terminal residue" evidence="1">
    <location>
        <position position="145"/>
    </location>
</feature>
<dbReference type="AlphaFoldDB" id="A0AAV5T6J7"/>
<comment type="caution">
    <text evidence="1">The sequence shown here is derived from an EMBL/GenBank/DDBJ whole genome shotgun (WGS) entry which is preliminary data.</text>
</comment>
<reference evidence="1" key="1">
    <citation type="submission" date="2023-10" db="EMBL/GenBank/DDBJ databases">
        <title>Genome assembly of Pristionchus species.</title>
        <authorList>
            <person name="Yoshida K."/>
            <person name="Sommer R.J."/>
        </authorList>
    </citation>
    <scope>NUCLEOTIDE SEQUENCE</scope>
    <source>
        <strain evidence="1">RS0144</strain>
    </source>
</reference>
<sequence length="145" mass="16573">MKDVHEQFPGLCEKLKIGSIIEAKLHKSNNSNLNFTHFVVRVIKIWDEPLFPIRCTANIVQMKVVCDLSQPGRCRRDIVMQGNTTFDFFILLCKFGFEVCTSTNRLMDYLGEDMTMKGCTLECVCVIMEGGPTPFRILDTCKIIK</sequence>
<name>A0AAV5T6J7_9BILA</name>